<comment type="caution">
    <text evidence="2">The sequence shown here is derived from an EMBL/GenBank/DDBJ whole genome shotgun (WGS) entry which is preliminary data.</text>
</comment>
<proteinExistence type="predicted"/>
<dbReference type="SUPFAM" id="SSF141086">
    <property type="entry name" value="Agglutinin HPA-like"/>
    <property type="match status" value="2"/>
</dbReference>
<sequence>MFAHQYRLTKLSALATLMMFLAGSGTSHALFAGQVGGYYPWSGYLSGYNGFQHSNSASFGAVERRLRELESVVDRLAAHECQSGVVDVIFCEDFPADESDPALDCLILLDGRQDVVLTIPFDPIFEDDPVVSLSMTGLTLFLGKSCTVNVENVTPTSFDLHVSLDEIQPLTMSVTYMACPAAIRPVDPRPLAAVKGQLGNGAAFEDGVPGVADGLDNIPCIVLFESLSGTFNVPFETPFESAPVVTAGMSGVALFAGKNCSVEVSDIQPGSFNLTLSVDQLTPISVLVSWMACPSALTGPAASKRFSFNGFY</sequence>
<keyword evidence="1" id="KW-0732">Signal</keyword>
<evidence type="ECO:0000313" key="2">
    <source>
        <dbReference type="EMBL" id="KAK7467932.1"/>
    </source>
</evidence>
<dbReference type="EMBL" id="JACVVK020000531">
    <property type="protein sequence ID" value="KAK7467932.1"/>
    <property type="molecule type" value="Genomic_DNA"/>
</dbReference>
<reference evidence="2 3" key="1">
    <citation type="journal article" date="2023" name="Sci. Data">
        <title>Genome assembly of the Korean intertidal mud-creeper Batillaria attramentaria.</title>
        <authorList>
            <person name="Patra A.K."/>
            <person name="Ho P.T."/>
            <person name="Jun S."/>
            <person name="Lee S.J."/>
            <person name="Kim Y."/>
            <person name="Won Y.J."/>
        </authorList>
    </citation>
    <scope>NUCLEOTIDE SEQUENCE [LARGE SCALE GENOMIC DNA]</scope>
    <source>
        <strain evidence="2">Wonlab-2016</strain>
    </source>
</reference>
<evidence type="ECO:0000256" key="1">
    <source>
        <dbReference type="SAM" id="SignalP"/>
    </source>
</evidence>
<organism evidence="2 3">
    <name type="scientific">Batillaria attramentaria</name>
    <dbReference type="NCBI Taxonomy" id="370345"/>
    <lineage>
        <taxon>Eukaryota</taxon>
        <taxon>Metazoa</taxon>
        <taxon>Spiralia</taxon>
        <taxon>Lophotrochozoa</taxon>
        <taxon>Mollusca</taxon>
        <taxon>Gastropoda</taxon>
        <taxon>Caenogastropoda</taxon>
        <taxon>Sorbeoconcha</taxon>
        <taxon>Cerithioidea</taxon>
        <taxon>Batillariidae</taxon>
        <taxon>Batillaria</taxon>
    </lineage>
</organism>
<dbReference type="Proteomes" id="UP001519460">
    <property type="component" value="Unassembled WGS sequence"/>
</dbReference>
<dbReference type="AlphaFoldDB" id="A0ABD0JAV1"/>
<protein>
    <submittedName>
        <fullName evidence="2">Uncharacterized protein</fullName>
    </submittedName>
</protein>
<accession>A0ABD0JAV1</accession>
<dbReference type="Gene3D" id="2.60.40.2080">
    <property type="match status" value="2"/>
</dbReference>
<name>A0ABD0JAV1_9CAEN</name>
<feature type="signal peptide" evidence="1">
    <location>
        <begin position="1"/>
        <end position="29"/>
    </location>
</feature>
<feature type="chain" id="PRO_5044851656" evidence="1">
    <location>
        <begin position="30"/>
        <end position="312"/>
    </location>
</feature>
<gene>
    <name evidence="2" type="ORF">BaRGS_00036857</name>
</gene>
<evidence type="ECO:0000313" key="3">
    <source>
        <dbReference type="Proteomes" id="UP001519460"/>
    </source>
</evidence>
<dbReference type="InterPro" id="IPR037221">
    <property type="entry name" value="H-type_lectin_dom_sf"/>
</dbReference>
<keyword evidence="3" id="KW-1185">Reference proteome</keyword>